<dbReference type="GO" id="GO:0016052">
    <property type="term" value="P:carbohydrate catabolic process"/>
    <property type="evidence" value="ECO:0007669"/>
    <property type="project" value="TreeGrafter"/>
</dbReference>
<evidence type="ECO:0000256" key="2">
    <source>
        <dbReference type="ARBA" id="ARBA00022737"/>
    </source>
</evidence>
<dbReference type="Gene3D" id="3.20.20.80">
    <property type="entry name" value="Glycosidases"/>
    <property type="match status" value="1"/>
</dbReference>
<keyword evidence="2" id="KW-0677">Repeat</keyword>
<dbReference type="Gene3D" id="2.20.110.10">
    <property type="entry name" value="Histone H3 K4-specific methyltransferase SET7/9 N-terminal domain"/>
    <property type="match status" value="1"/>
</dbReference>
<accession>A0A095ZNM5</accession>
<dbReference type="PROSITE" id="PS51904">
    <property type="entry name" value="GLYCOSYL_HYDROL_F25_2"/>
    <property type="match status" value="1"/>
</dbReference>
<gene>
    <name evidence="5" type="ORF">HMPREF2137_02495</name>
</gene>
<dbReference type="GO" id="GO:0016998">
    <property type="term" value="P:cell wall macromolecule catabolic process"/>
    <property type="evidence" value="ECO:0007669"/>
    <property type="project" value="InterPro"/>
</dbReference>
<dbReference type="OrthoDB" id="1082528at2"/>
<dbReference type="RefSeq" id="WP_036871874.1">
    <property type="nucleotide sequence ID" value="NZ_JRNN01000028.1"/>
</dbReference>
<comment type="caution">
    <text evidence="5">The sequence shown here is derived from an EMBL/GenBank/DDBJ whole genome shotgun (WGS) entry which is preliminary data.</text>
</comment>
<dbReference type="InterPro" id="IPR018077">
    <property type="entry name" value="Glyco_hydro_fam25_subgr"/>
</dbReference>
<reference evidence="5 6" key="1">
    <citation type="submission" date="2014-07" db="EMBL/GenBank/DDBJ databases">
        <authorList>
            <person name="McCorrison J."/>
            <person name="Sanka R."/>
            <person name="Torralba M."/>
            <person name="Gillis M."/>
            <person name="Haft D.H."/>
            <person name="Methe B."/>
            <person name="Sutton G."/>
            <person name="Nelson K.E."/>
        </authorList>
    </citation>
    <scope>NUCLEOTIDE SEQUENCE [LARGE SCALE GENOMIC DNA]</scope>
    <source>
        <strain evidence="5 6">DNF00853</strain>
    </source>
</reference>
<proteinExistence type="inferred from homology"/>
<evidence type="ECO:0000256" key="1">
    <source>
        <dbReference type="ARBA" id="ARBA00010646"/>
    </source>
</evidence>
<dbReference type="PANTHER" id="PTHR34135">
    <property type="entry name" value="LYSOZYME"/>
    <property type="match status" value="1"/>
</dbReference>
<sequence length="403" mass="46901">MKRHLLSLKWAHVTVATLTLFLFSCNIQPDEQELVRHGDYTYRGSVVHGVYEGYGEMRYKDSIVYAGQWKEGKREGMGVSYDAQGRRIVSQWKADMLMHGTRTDADGIYHGQLNQKGLADGAGTYQSRDGTYYHGYWRDNQRWGFGFASSSKKLRLGEWKADRYLGERLVYTDQRIYGIDISRHQHDIGKKHYPIHWNQLRITHLGTISKKRIRGTVSYPISFCYIKSTEGTTIRNRYFMSDYRAAKRHGIHCGAYHFFSTRTSGKAQAAYFIRHTRFEKGDFPPVLDVEPFPSQIKRMGGTKALFTEVRAWLQAVERRVGVKPILYISQTFVNKYLPDAPDLMENYNVWIARYGEYKPDVHLVIWQLSPDGRVNGIKGDVDINVFNGYQDHYEDFLQNERIK</sequence>
<evidence type="ECO:0000256" key="4">
    <source>
        <dbReference type="ARBA" id="ARBA00023295"/>
    </source>
</evidence>
<dbReference type="PANTHER" id="PTHR34135:SF2">
    <property type="entry name" value="LYSOZYME"/>
    <property type="match status" value="1"/>
</dbReference>
<dbReference type="EMBL" id="JRNN01000028">
    <property type="protein sequence ID" value="KGF36335.1"/>
    <property type="molecule type" value="Genomic_DNA"/>
</dbReference>
<dbReference type="InterPro" id="IPR003409">
    <property type="entry name" value="MORN"/>
</dbReference>
<dbReference type="Pfam" id="PF01183">
    <property type="entry name" value="Glyco_hydro_25"/>
    <property type="match status" value="1"/>
</dbReference>
<dbReference type="InterPro" id="IPR017853">
    <property type="entry name" value="GH"/>
</dbReference>
<dbReference type="Pfam" id="PF02493">
    <property type="entry name" value="MORN"/>
    <property type="match status" value="4"/>
</dbReference>
<evidence type="ECO:0000256" key="3">
    <source>
        <dbReference type="ARBA" id="ARBA00022801"/>
    </source>
</evidence>
<dbReference type="GO" id="GO:0009253">
    <property type="term" value="P:peptidoglycan catabolic process"/>
    <property type="evidence" value="ECO:0007669"/>
    <property type="project" value="InterPro"/>
</dbReference>
<dbReference type="InterPro" id="IPR002053">
    <property type="entry name" value="Glyco_hydro_25"/>
</dbReference>
<protein>
    <submittedName>
        <fullName evidence="5">Glycosyl hydrolase family 25</fullName>
    </submittedName>
</protein>
<dbReference type="SUPFAM" id="SSF82185">
    <property type="entry name" value="Histone H3 K4-specific methyltransferase SET7/9 N-terminal domain"/>
    <property type="match status" value="1"/>
</dbReference>
<dbReference type="GO" id="GO:0003796">
    <property type="term" value="F:lysozyme activity"/>
    <property type="evidence" value="ECO:0007669"/>
    <property type="project" value="InterPro"/>
</dbReference>
<name>A0A095ZNM5_9BACT</name>
<dbReference type="AlphaFoldDB" id="A0A095ZNM5"/>
<evidence type="ECO:0000313" key="5">
    <source>
        <dbReference type="EMBL" id="KGF36335.1"/>
    </source>
</evidence>
<comment type="similarity">
    <text evidence="1">Belongs to the glycosyl hydrolase 25 family.</text>
</comment>
<dbReference type="PROSITE" id="PS51257">
    <property type="entry name" value="PROKAR_LIPOPROTEIN"/>
    <property type="match status" value="1"/>
</dbReference>
<dbReference type="Proteomes" id="UP000029556">
    <property type="component" value="Unassembled WGS sequence"/>
</dbReference>
<keyword evidence="3 5" id="KW-0378">Hydrolase</keyword>
<organism evidence="5 6">
    <name type="scientific">Hoylesella buccalis DNF00853</name>
    <dbReference type="NCBI Taxonomy" id="1401074"/>
    <lineage>
        <taxon>Bacteria</taxon>
        <taxon>Pseudomonadati</taxon>
        <taxon>Bacteroidota</taxon>
        <taxon>Bacteroidia</taxon>
        <taxon>Bacteroidales</taxon>
        <taxon>Prevotellaceae</taxon>
        <taxon>Hoylesella</taxon>
    </lineage>
</organism>
<dbReference type="SUPFAM" id="SSF51445">
    <property type="entry name" value="(Trans)glycosidases"/>
    <property type="match status" value="1"/>
</dbReference>
<dbReference type="SMART" id="SM00641">
    <property type="entry name" value="Glyco_25"/>
    <property type="match status" value="1"/>
</dbReference>
<evidence type="ECO:0000313" key="6">
    <source>
        <dbReference type="Proteomes" id="UP000029556"/>
    </source>
</evidence>
<keyword evidence="4" id="KW-0326">Glycosidase</keyword>